<dbReference type="Gene3D" id="3.40.50.300">
    <property type="entry name" value="P-loop containing nucleotide triphosphate hydrolases"/>
    <property type="match status" value="2"/>
</dbReference>
<dbReference type="InterPro" id="IPR036277">
    <property type="entry name" value="SMC_hinge_sf"/>
</dbReference>
<comment type="domain">
    <text evidence="6">Contains large globular domains required for ATP hydrolysis at each terminus and a third globular domain forming a flexible hinge near the middle of the molecule. These domains are separated by coiled-coil structures.</text>
</comment>
<organism evidence="9 10">
    <name type="scientific">Oxalobacter paraformigenes</name>
    <dbReference type="NCBI Taxonomy" id="556268"/>
    <lineage>
        <taxon>Bacteria</taxon>
        <taxon>Pseudomonadati</taxon>
        <taxon>Pseudomonadota</taxon>
        <taxon>Betaproteobacteria</taxon>
        <taxon>Burkholderiales</taxon>
        <taxon>Oxalobacteraceae</taxon>
        <taxon>Oxalobacter</taxon>
    </lineage>
</organism>
<evidence type="ECO:0000256" key="3">
    <source>
        <dbReference type="ARBA" id="ARBA00022840"/>
    </source>
</evidence>
<evidence type="ECO:0000256" key="5">
    <source>
        <dbReference type="ARBA" id="ARBA00023125"/>
    </source>
</evidence>
<dbReference type="InterPro" id="IPR027417">
    <property type="entry name" value="P-loop_NTPase"/>
</dbReference>
<dbReference type="InterPro" id="IPR011890">
    <property type="entry name" value="SMC_prok"/>
</dbReference>
<sequence length="1177" mass="134857">MQLKSIKLSGFKSFVDPTTIQIGGKLVGVVGPNGCGKSNIIDAVRWVLGESRASELRGESMKDVIFNGTAQRKPSGRASVELTFDNSDGRIGGQWGKYGELAVRRVLTREGGSTYFINNVPVRRRDVQDIFLGTGLGPRAYAIIGQGMIARIIESRPEELRVFLEEAAGVSKYRERRRETENRLLDTRENLNRVSDILHELEQNLEKLRFQADLARQYRNLTEARDRQQKLLWLMQKQMSVREQTELMQKTEAAKTELEAMTASLFKCEAELERLRETHDSANRKLHGAQGELYQTNAEIGSLEAQIRYVIETKKRLQAQMLAYRNQKDQWSGQIAAFSEEFASAKEALAGISLDSEAAQEDYLHRIDELPERENSLDSVREQAQEIHDRILQIRQQIAVSSNSHKNLTASLADLQIRQEKLFRQQKEMPEPDADALASMREELAGQEYELEELRLKKEFKEEQIPELEETCRVMRGQLDEYTTLCMQGEARLSALKQLQDKTRTRGKWQDWLDRHELADFPPLWQFIHIDAKWERALETVLAERIGAFELSSLDWARSFSKEDLPARVCFFTAGDTTFSVADDRKADGPVSLAELVRCDKPYLSEVLRNWLCYVYISDSLEAALLERERLPAGACYVVPEGHLIDRKSVRLFTVESETEGFFSRQQEIERLEQLQKRRQTERSAALAQLKQVETELNEVHAQLQEWRNQAGSMTHRIHDIRLSILKAEEAERLYREQTTRVENDLNELEEARREKEVALCEEEKRLEEMDRLLGEWQQKEEDFRDVTVGEEEKLKIFREELRQAERKVEQAAFEKESLMKRLAELERQIETAEKQIATVSGNLDQGQLELQELDDKAAQDNLQTLLDRRVAQEEAMTKLRQNLDDLAQQLRTSLEQRLQLERALQPQRDKIVSLQLKEQAARLDAEQYDRKLAEVAADVDELAKWLPHSAKPSVFQSEIDRLSAEIEKLGPVNLGAAIELEEGERRQGYLQEQYQDLSDATTTLEDAIKRIDRETRDLLKNTFDQVNKSLNELFPMLFGGGHAQLLMTGSEILDSGVQIMAQPPGKKNATIHLLSGGEKALTAIALVFSLFQLNPAPFCLLDEVDAPLDDANTERFSNMVTKMSGETQFLFISHNRIAMEMAEELVGVTMQEQGVSRIVTVDINDAEKFSDEVLKA</sequence>
<dbReference type="EMBL" id="ACDP02000029">
    <property type="protein sequence ID" value="EEO26965.2"/>
    <property type="molecule type" value="Genomic_DNA"/>
</dbReference>
<proteinExistence type="inferred from homology"/>
<dbReference type="Pfam" id="PF06470">
    <property type="entry name" value="SMC_hinge"/>
    <property type="match status" value="1"/>
</dbReference>
<dbReference type="GO" id="GO:0005524">
    <property type="term" value="F:ATP binding"/>
    <property type="evidence" value="ECO:0007669"/>
    <property type="project" value="UniProtKB-UniRule"/>
</dbReference>
<dbReference type="GO" id="GO:0007059">
    <property type="term" value="P:chromosome segregation"/>
    <property type="evidence" value="ECO:0007669"/>
    <property type="project" value="UniProtKB-UniRule"/>
</dbReference>
<dbReference type="GO" id="GO:0005694">
    <property type="term" value="C:chromosome"/>
    <property type="evidence" value="ECO:0007669"/>
    <property type="project" value="InterPro"/>
</dbReference>
<evidence type="ECO:0000256" key="1">
    <source>
        <dbReference type="ARBA" id="ARBA00022490"/>
    </source>
</evidence>
<dbReference type="Pfam" id="PF02463">
    <property type="entry name" value="SMC_N"/>
    <property type="match status" value="1"/>
</dbReference>
<evidence type="ECO:0000256" key="2">
    <source>
        <dbReference type="ARBA" id="ARBA00022741"/>
    </source>
</evidence>
<dbReference type="GO" id="GO:0030261">
    <property type="term" value="P:chromosome condensation"/>
    <property type="evidence" value="ECO:0007669"/>
    <property type="project" value="InterPro"/>
</dbReference>
<name>C3X179_9BURK</name>
<evidence type="ECO:0000256" key="6">
    <source>
        <dbReference type="HAMAP-Rule" id="MF_01894"/>
    </source>
</evidence>
<dbReference type="SUPFAM" id="SSF75553">
    <property type="entry name" value="Smc hinge domain"/>
    <property type="match status" value="1"/>
</dbReference>
<feature type="binding site" evidence="6">
    <location>
        <begin position="32"/>
        <end position="39"/>
    </location>
    <ligand>
        <name>ATP</name>
        <dbReference type="ChEBI" id="CHEBI:30616"/>
    </ligand>
</feature>
<feature type="coiled-coil region" evidence="6">
    <location>
        <begin position="788"/>
        <end position="904"/>
    </location>
</feature>
<keyword evidence="5 6" id="KW-0238">DNA-binding</keyword>
<dbReference type="Proteomes" id="UP000003973">
    <property type="component" value="Unassembled WGS sequence"/>
</dbReference>
<dbReference type="InterPro" id="IPR010935">
    <property type="entry name" value="SMC_hinge"/>
</dbReference>
<gene>
    <name evidence="6" type="primary">smc</name>
    <name evidence="9" type="ORF">OFAG_00118</name>
</gene>
<feature type="coiled-coil region" evidence="6">
    <location>
        <begin position="170"/>
        <end position="334"/>
    </location>
</feature>
<keyword evidence="3 6" id="KW-0067">ATP-binding</keyword>
<protein>
    <recommendedName>
        <fullName evidence="6">Chromosome partition protein Smc</fullName>
    </recommendedName>
</protein>
<comment type="subunit">
    <text evidence="6">Homodimer.</text>
</comment>
<feature type="domain" description="SMC hinge" evidence="8">
    <location>
        <begin position="521"/>
        <end position="625"/>
    </location>
</feature>
<dbReference type="GO" id="GO:0005737">
    <property type="term" value="C:cytoplasm"/>
    <property type="evidence" value="ECO:0007669"/>
    <property type="project" value="UniProtKB-SubCell"/>
</dbReference>
<feature type="coiled-coil region" evidence="6">
    <location>
        <begin position="665"/>
        <end position="762"/>
    </location>
</feature>
<dbReference type="SUPFAM" id="SSF57997">
    <property type="entry name" value="Tropomyosin"/>
    <property type="match status" value="1"/>
</dbReference>
<comment type="function">
    <text evidence="6">Required for chromosome condensation and partitioning.</text>
</comment>
<keyword evidence="10" id="KW-1185">Reference proteome</keyword>
<keyword evidence="4 6" id="KW-0175">Coiled coil</keyword>
<keyword evidence="1 6" id="KW-0963">Cytoplasm</keyword>
<reference evidence="9" key="1">
    <citation type="submission" date="2011-10" db="EMBL/GenBank/DDBJ databases">
        <title>The Genome Sequence of Oxalobacter formigenes HOxBLS.</title>
        <authorList>
            <consortium name="The Broad Institute Genome Sequencing Platform"/>
            <person name="Earl A."/>
            <person name="Ward D."/>
            <person name="Feldgarden M."/>
            <person name="Gevers D."/>
            <person name="Allison M.J."/>
            <person name="Humphrey S."/>
            <person name="Young S.K."/>
            <person name="Zeng Q."/>
            <person name="Gargeya S."/>
            <person name="Fitzgerald M."/>
            <person name="Haas B."/>
            <person name="Abouelleil A."/>
            <person name="Alvarado L."/>
            <person name="Arachchi H.M."/>
            <person name="Berlin A."/>
            <person name="Brown A."/>
            <person name="Chapman S.B."/>
            <person name="Chen Z."/>
            <person name="Dunbar C."/>
            <person name="Freedman E."/>
            <person name="Gearin G."/>
            <person name="Goldberg J."/>
            <person name="Griggs A."/>
            <person name="Gujja S."/>
            <person name="Heiman D."/>
            <person name="Howarth C."/>
            <person name="Larson L."/>
            <person name="Lui A."/>
            <person name="MacDonald P.J.P."/>
            <person name="Montmayeur A."/>
            <person name="Murphy C."/>
            <person name="Neiman D."/>
            <person name="Pearson M."/>
            <person name="Priest M."/>
            <person name="Roberts A."/>
            <person name="Saif S."/>
            <person name="Shea T."/>
            <person name="Shenoy N."/>
            <person name="Sisk P."/>
            <person name="Stolte C."/>
            <person name="Sykes S."/>
            <person name="Wortman J."/>
            <person name="Nusbaum C."/>
            <person name="Birren B."/>
        </authorList>
    </citation>
    <scope>NUCLEOTIDE SEQUENCE [LARGE SCALE GENOMIC DNA]</scope>
    <source>
        <strain evidence="9">HOxBLS</strain>
    </source>
</reference>
<dbReference type="PIRSF" id="PIRSF005719">
    <property type="entry name" value="SMC"/>
    <property type="match status" value="1"/>
</dbReference>
<dbReference type="SUPFAM" id="SSF52540">
    <property type="entry name" value="P-loop containing nucleoside triphosphate hydrolases"/>
    <property type="match status" value="2"/>
</dbReference>
<dbReference type="InterPro" id="IPR024704">
    <property type="entry name" value="SMC"/>
</dbReference>
<feature type="coiled-coil region" evidence="6">
    <location>
        <begin position="437"/>
        <end position="471"/>
    </location>
</feature>
<keyword evidence="2 6" id="KW-0547">Nucleotide-binding</keyword>
<dbReference type="HAMAP" id="MF_01894">
    <property type="entry name" value="Smc_prok"/>
    <property type="match status" value="1"/>
</dbReference>
<dbReference type="GO" id="GO:0007062">
    <property type="term" value="P:sister chromatid cohesion"/>
    <property type="evidence" value="ECO:0007669"/>
    <property type="project" value="InterPro"/>
</dbReference>
<evidence type="ECO:0000259" key="8">
    <source>
        <dbReference type="Pfam" id="PF06470"/>
    </source>
</evidence>
<evidence type="ECO:0000313" key="10">
    <source>
        <dbReference type="Proteomes" id="UP000003973"/>
    </source>
</evidence>
<dbReference type="PANTHER" id="PTHR43977">
    <property type="entry name" value="STRUCTURAL MAINTENANCE OF CHROMOSOMES PROTEIN 3"/>
    <property type="match status" value="1"/>
</dbReference>
<accession>C3X179</accession>
<dbReference type="GO" id="GO:0003677">
    <property type="term" value="F:DNA binding"/>
    <property type="evidence" value="ECO:0007669"/>
    <property type="project" value="UniProtKB-UniRule"/>
</dbReference>
<comment type="similarity">
    <text evidence="6">Belongs to the SMC family.</text>
</comment>
<dbReference type="eggNOG" id="COG1196">
    <property type="taxonomic scope" value="Bacteria"/>
</dbReference>
<comment type="caution">
    <text evidence="9">The sequence shown here is derived from an EMBL/GenBank/DDBJ whole genome shotgun (WGS) entry which is preliminary data.</text>
</comment>
<evidence type="ECO:0000256" key="4">
    <source>
        <dbReference type="ARBA" id="ARBA00023054"/>
    </source>
</evidence>
<evidence type="ECO:0000313" key="9">
    <source>
        <dbReference type="EMBL" id="EEO26965.2"/>
    </source>
</evidence>
<dbReference type="AlphaFoldDB" id="C3X179"/>
<dbReference type="GO" id="GO:0016887">
    <property type="term" value="F:ATP hydrolysis activity"/>
    <property type="evidence" value="ECO:0007669"/>
    <property type="project" value="InterPro"/>
</dbReference>
<dbReference type="HOGENOM" id="CLU_001042_2_2_4"/>
<comment type="subcellular location">
    <subcellularLocation>
        <location evidence="6">Cytoplasm</location>
    </subcellularLocation>
</comment>
<dbReference type="InterPro" id="IPR003395">
    <property type="entry name" value="RecF/RecN/SMC_N"/>
</dbReference>
<feature type="domain" description="RecF/RecN/SMC N-terminal" evidence="7">
    <location>
        <begin position="3"/>
        <end position="1157"/>
    </location>
</feature>
<dbReference type="RefSeq" id="WP_020995345.1">
    <property type="nucleotide sequence ID" value="NZ_CABMNL010000001.1"/>
</dbReference>
<dbReference type="GO" id="GO:0006260">
    <property type="term" value="P:DNA replication"/>
    <property type="evidence" value="ECO:0007669"/>
    <property type="project" value="UniProtKB-UniRule"/>
</dbReference>
<evidence type="ECO:0000259" key="7">
    <source>
        <dbReference type="Pfam" id="PF02463"/>
    </source>
</evidence>
<dbReference type="CDD" id="cd03278">
    <property type="entry name" value="ABC_SMC_barmotin"/>
    <property type="match status" value="2"/>
</dbReference>
<dbReference type="NCBIfam" id="TIGR02168">
    <property type="entry name" value="SMC_prok_B"/>
    <property type="match status" value="1"/>
</dbReference>